<reference evidence="3" key="1">
    <citation type="submission" date="2022-03" db="EMBL/GenBank/DDBJ databases">
        <title>Identification of a novel bacterium isolated from mangrove sediments.</title>
        <authorList>
            <person name="Pan X."/>
        </authorList>
    </citation>
    <scope>NUCLEOTIDE SEQUENCE</scope>
    <source>
        <strain evidence="3">B2580</strain>
    </source>
</reference>
<evidence type="ECO:0000259" key="2">
    <source>
        <dbReference type="Pfam" id="PF06863"/>
    </source>
</evidence>
<dbReference type="Pfam" id="PF06863">
    <property type="entry name" value="DUF1254"/>
    <property type="match status" value="1"/>
</dbReference>
<dbReference type="PANTHER" id="PTHR36509">
    <property type="entry name" value="BLL3101 PROTEIN"/>
    <property type="match status" value="1"/>
</dbReference>
<dbReference type="Pfam" id="PF06742">
    <property type="entry name" value="DUF1214"/>
    <property type="match status" value="1"/>
</dbReference>
<sequence length="403" mass="43863">MLEYAQMYSQALDTADASFTGFNRFAHDRNLARPGYAPFKTPNADTLYSNAWLDLSHGPVVLSVPDAGTTYFTVNFLDIYGNSSNISARTRGFGPGKYAIVPLGWEGSLPDGVEKFTVTTPYCWILMRVLAKDLSNPARARQVQNGFTLQPLSQPDGQQESFPAPAGSSAEQYLRVLDWIVRNAGYPVTETALVHRYRAIGVGLGPEAIDKAFADPDLVAGIKAGHAAALEALDNSSRLSGYPAATWKMPADTGAYGYNYFYRAAINTLGTGANVSIENYPFNTFADGDGDPLDGGKHDYRLTFAPPPPARFFWSLTLYDAKTRELSANPIARYIINDRTPGLVRTGSGAIPIAIQHERPKGKSLNWLPAPDGPFYLVIRAQGPEPALIEGKWLPPAVQKVKP</sequence>
<accession>A0ABT0B3B1</accession>
<feature type="domain" description="DUF1214" evidence="1">
    <location>
        <begin position="281"/>
        <end position="385"/>
    </location>
</feature>
<gene>
    <name evidence="3" type="ORF">MTR64_12535</name>
</gene>
<dbReference type="Gene3D" id="2.60.120.600">
    <property type="entry name" value="Domain of unknown function DUF1214, C-terminal domain"/>
    <property type="match status" value="1"/>
</dbReference>
<dbReference type="PANTHER" id="PTHR36509:SF2">
    <property type="entry name" value="BLL3101 PROTEIN"/>
    <property type="match status" value="1"/>
</dbReference>
<dbReference type="RefSeq" id="WP_243994333.1">
    <property type="nucleotide sequence ID" value="NZ_JALHLE010000018.1"/>
</dbReference>
<dbReference type="SUPFAM" id="SSF160935">
    <property type="entry name" value="VPA0735-like"/>
    <property type="match status" value="1"/>
</dbReference>
<dbReference type="InterPro" id="IPR010621">
    <property type="entry name" value="DUF1214"/>
</dbReference>
<evidence type="ECO:0000313" key="4">
    <source>
        <dbReference type="Proteomes" id="UP001162880"/>
    </source>
</evidence>
<dbReference type="Proteomes" id="UP001162880">
    <property type="component" value="Unassembled WGS sequence"/>
</dbReference>
<dbReference type="InterPro" id="IPR037050">
    <property type="entry name" value="DUF1254_sf"/>
</dbReference>
<dbReference type="InterPro" id="IPR037049">
    <property type="entry name" value="DUF1214_C_sf"/>
</dbReference>
<dbReference type="EMBL" id="JALHLE010000018">
    <property type="protein sequence ID" value="MCJ2179400.1"/>
    <property type="molecule type" value="Genomic_DNA"/>
</dbReference>
<dbReference type="InterPro" id="IPR010679">
    <property type="entry name" value="DUF1254"/>
</dbReference>
<feature type="domain" description="DUF1254" evidence="2">
    <location>
        <begin position="22"/>
        <end position="151"/>
    </location>
</feature>
<organism evidence="3 4">
    <name type="scientific">Novosphingobium album</name>
    <name type="common">ex Hu et al. 2023</name>
    <dbReference type="NCBI Taxonomy" id="2930093"/>
    <lineage>
        <taxon>Bacteria</taxon>
        <taxon>Pseudomonadati</taxon>
        <taxon>Pseudomonadota</taxon>
        <taxon>Alphaproteobacteria</taxon>
        <taxon>Sphingomonadales</taxon>
        <taxon>Sphingomonadaceae</taxon>
        <taxon>Novosphingobium</taxon>
    </lineage>
</organism>
<comment type="caution">
    <text evidence="3">The sequence shown here is derived from an EMBL/GenBank/DDBJ whole genome shotgun (WGS) entry which is preliminary data.</text>
</comment>
<keyword evidence="4" id="KW-1185">Reference proteome</keyword>
<proteinExistence type="predicted"/>
<dbReference type="Gene3D" id="2.60.40.1610">
    <property type="entry name" value="Domain of unknown function DUF1254"/>
    <property type="match status" value="1"/>
</dbReference>
<evidence type="ECO:0000259" key="1">
    <source>
        <dbReference type="Pfam" id="PF06742"/>
    </source>
</evidence>
<evidence type="ECO:0000313" key="3">
    <source>
        <dbReference type="EMBL" id="MCJ2179400.1"/>
    </source>
</evidence>
<protein>
    <submittedName>
        <fullName evidence="3">DUF1254 domain-containing protein</fullName>
    </submittedName>
</protein>
<name>A0ABT0B3B1_9SPHN</name>